<name>A0A1M6B174_9FIRM</name>
<sequence>MNKRLMMLVALLVVFAVVSSGMTMSWFTAESNEEASFIAGTVALSSGIPYAIAEGIIDDNWNPGDCDCFRVIVCNDGSKDIVVRAKIEHKWQIYSDQYKQYIDWDPNNPSVALSEAAIFDCPAPWENIDEWLETAITDPGEICCFTVRGHGATLYYINCLNQLCCMDDGAVVGEFDPTEGAEALTIYGEDGVEDFVIDANTLFNDDGEVYAERFGCYISFNKECWEPVGEFYYYVGGENFFCGGHPIDPVLDGYYDPDCRDKQCVGLCLPVYFNHMVDNDYQGKKLKLKVYFEAVQAANNAPEHYFGSCIPEELLNLHGHLD</sequence>
<reference evidence="1 2" key="1">
    <citation type="submission" date="2016-11" db="EMBL/GenBank/DDBJ databases">
        <authorList>
            <person name="Jaros S."/>
            <person name="Januszkiewicz K."/>
            <person name="Wedrychowicz H."/>
        </authorList>
    </citation>
    <scope>NUCLEOTIDE SEQUENCE [LARGE SCALE GENOMIC DNA]</scope>
    <source>
        <strain evidence="1 2">DSM 17477</strain>
    </source>
</reference>
<dbReference type="RefSeq" id="WP_073046040.1">
    <property type="nucleotide sequence ID" value="NZ_FQZL01000004.1"/>
</dbReference>
<dbReference type="STRING" id="1121476.SAMN02745751_00313"/>
<evidence type="ECO:0000313" key="2">
    <source>
        <dbReference type="Proteomes" id="UP000184052"/>
    </source>
</evidence>
<dbReference type="OrthoDB" id="2063096at2"/>
<accession>A0A1M6B174</accession>
<evidence type="ECO:0000313" key="1">
    <source>
        <dbReference type="EMBL" id="SHI42223.1"/>
    </source>
</evidence>
<evidence type="ECO:0008006" key="3">
    <source>
        <dbReference type="Google" id="ProtNLM"/>
    </source>
</evidence>
<dbReference type="EMBL" id="FQZL01000004">
    <property type="protein sequence ID" value="SHI42223.1"/>
    <property type="molecule type" value="Genomic_DNA"/>
</dbReference>
<proteinExistence type="predicted"/>
<keyword evidence="2" id="KW-1185">Reference proteome</keyword>
<protein>
    <recommendedName>
        <fullName evidence="3">SipW-cognate class signal peptide</fullName>
    </recommendedName>
</protein>
<organism evidence="1 2">
    <name type="scientific">Dethiosulfatibacter aminovorans DSM 17477</name>
    <dbReference type="NCBI Taxonomy" id="1121476"/>
    <lineage>
        <taxon>Bacteria</taxon>
        <taxon>Bacillati</taxon>
        <taxon>Bacillota</taxon>
        <taxon>Tissierellia</taxon>
        <taxon>Dethiosulfatibacter</taxon>
    </lineage>
</organism>
<gene>
    <name evidence="1" type="ORF">SAMN02745751_00313</name>
</gene>
<dbReference type="AlphaFoldDB" id="A0A1M6B174"/>
<dbReference type="Proteomes" id="UP000184052">
    <property type="component" value="Unassembled WGS sequence"/>
</dbReference>